<keyword evidence="4" id="KW-0206">Cytoskeleton</keyword>
<evidence type="ECO:0007829" key="13">
    <source>
        <dbReference type="PeptideAtlas" id="A0A9L0RRM0"/>
    </source>
</evidence>
<evidence type="ECO:0000256" key="5">
    <source>
        <dbReference type="ARBA" id="ARBA00038052"/>
    </source>
</evidence>
<dbReference type="GeneTree" id="ENSGT00390000012498"/>
<feature type="domain" description="ADF-H" evidence="10">
    <location>
        <begin position="79"/>
        <end position="209"/>
    </location>
</feature>
<evidence type="ECO:0000313" key="11">
    <source>
        <dbReference type="Ensembl" id="ENSECAP00000065235.1"/>
    </source>
</evidence>
<evidence type="ECO:0000256" key="1">
    <source>
        <dbReference type="ARBA" id="ARBA00004245"/>
    </source>
</evidence>
<accession>A0A9L0RRM0</accession>
<reference evidence="11" key="2">
    <citation type="submission" date="2025-08" db="UniProtKB">
        <authorList>
            <consortium name="Ensembl"/>
        </authorList>
    </citation>
    <scope>IDENTIFICATION</scope>
    <source>
        <strain evidence="11">Thoroughbred</strain>
    </source>
</reference>
<dbReference type="InterPro" id="IPR029006">
    <property type="entry name" value="ADF-H/Gelsolin-like_dom_sf"/>
</dbReference>
<dbReference type="PANTHER" id="PTHR10829">
    <property type="entry name" value="CORTACTIN AND DREBRIN"/>
    <property type="match status" value="1"/>
</dbReference>
<sequence>MGGGGGAARPGSRRALGAPSEPPPRSEPAARSPQPAWLSPPPRPPALRASPPRSDPCGRPGVRSVLRAACPPCGPAAMATKIDKEACRAAYNLVRDDGSAVIWVTFKYDGSTIVPGEQGAEYQDFIQQCTDDIRLFAFVRFTTGDAMSKRSKFALITWIGENVSGLQRAKTGTDKTLVKEVVQSQVARGNLSAFSLGTAKGRVFLQEAAEAGRTDVSVMGWDGQLGVPSDSF</sequence>
<dbReference type="PANTHER" id="PTHR10829:SF29">
    <property type="entry name" value="COACTOSIN-LIKE PROTEIN"/>
    <property type="match status" value="1"/>
</dbReference>
<comment type="subcellular location">
    <subcellularLocation>
        <location evidence="1">Cytoplasm</location>
        <location evidence="1">Cytoskeleton</location>
    </subcellularLocation>
</comment>
<keyword evidence="3" id="KW-0009">Actin-binding</keyword>
<feature type="region of interest" description="Disordered" evidence="9">
    <location>
        <begin position="1"/>
        <end position="60"/>
    </location>
</feature>
<evidence type="ECO:0000256" key="8">
    <source>
        <dbReference type="ARBA" id="ARBA00068121"/>
    </source>
</evidence>
<keyword evidence="12" id="KW-1185">Reference proteome</keyword>
<dbReference type="AlphaFoldDB" id="A0A9L0RRM0"/>
<name>A0A9L0RRM0_HORSE</name>
<dbReference type="GO" id="GO:0003779">
    <property type="term" value="F:actin binding"/>
    <property type="evidence" value="ECO:0007669"/>
    <property type="project" value="UniProtKB-KW"/>
</dbReference>
<dbReference type="CDD" id="cd11282">
    <property type="entry name" value="ADF_coactosin_like"/>
    <property type="match status" value="1"/>
</dbReference>
<proteinExistence type="evidence at protein level"/>
<dbReference type="Pfam" id="PF00241">
    <property type="entry name" value="Cofilin_ADF"/>
    <property type="match status" value="1"/>
</dbReference>
<evidence type="ECO:0000256" key="2">
    <source>
        <dbReference type="ARBA" id="ARBA00022490"/>
    </source>
</evidence>
<dbReference type="Proteomes" id="UP000002281">
    <property type="component" value="Chromosome 3"/>
</dbReference>
<feature type="compositionally biased region" description="Low complexity" evidence="9">
    <location>
        <begin position="9"/>
        <end position="19"/>
    </location>
</feature>
<dbReference type="Gene3D" id="3.40.20.10">
    <property type="entry name" value="Severin"/>
    <property type="match status" value="1"/>
</dbReference>
<dbReference type="SMART" id="SM00102">
    <property type="entry name" value="ADF"/>
    <property type="match status" value="1"/>
</dbReference>
<comment type="similarity">
    <text evidence="5">Belongs to the actin-binding proteins ADF family. Coactosin subfamily.</text>
</comment>
<organism evidence="11 12">
    <name type="scientific">Equus caballus</name>
    <name type="common">Horse</name>
    <dbReference type="NCBI Taxonomy" id="9796"/>
    <lineage>
        <taxon>Eukaryota</taxon>
        <taxon>Metazoa</taxon>
        <taxon>Chordata</taxon>
        <taxon>Craniata</taxon>
        <taxon>Vertebrata</taxon>
        <taxon>Euteleostomi</taxon>
        <taxon>Mammalia</taxon>
        <taxon>Eutheria</taxon>
        <taxon>Laurasiatheria</taxon>
        <taxon>Perissodactyla</taxon>
        <taxon>Equidae</taxon>
        <taxon>Equus</taxon>
    </lineage>
</organism>
<evidence type="ECO:0000256" key="7">
    <source>
        <dbReference type="ARBA" id="ARBA00062335"/>
    </source>
</evidence>
<evidence type="ECO:0000256" key="4">
    <source>
        <dbReference type="ARBA" id="ARBA00023212"/>
    </source>
</evidence>
<evidence type="ECO:0000256" key="6">
    <source>
        <dbReference type="ARBA" id="ARBA00058385"/>
    </source>
</evidence>
<evidence type="ECO:0000313" key="12">
    <source>
        <dbReference type="Proteomes" id="UP000002281"/>
    </source>
</evidence>
<dbReference type="FunFam" id="3.40.20.10:FF:000018">
    <property type="entry name" value="Coactosin-like 1"/>
    <property type="match status" value="1"/>
</dbReference>
<keyword evidence="13" id="KW-1267">Proteomics identification</keyword>
<comment type="subunit">
    <text evidence="7">Interacts with 5-lipoxygenase (ALOX5/5LO) in a calcium-independent manner. Binds to F-actin with a stoichiometry of 1:2.</text>
</comment>
<reference evidence="11" key="3">
    <citation type="submission" date="2025-09" db="UniProtKB">
        <authorList>
            <consortium name="Ensembl"/>
        </authorList>
    </citation>
    <scope>IDENTIFICATION</scope>
    <source>
        <strain evidence="11">Thoroughbred</strain>
    </source>
</reference>
<reference evidence="11 12" key="1">
    <citation type="journal article" date="2009" name="Science">
        <title>Genome sequence, comparative analysis, and population genetics of the domestic horse.</title>
        <authorList>
            <consortium name="Broad Institute Genome Sequencing Platform"/>
            <consortium name="Broad Institute Whole Genome Assembly Team"/>
            <person name="Wade C.M."/>
            <person name="Giulotto E."/>
            <person name="Sigurdsson S."/>
            <person name="Zoli M."/>
            <person name="Gnerre S."/>
            <person name="Imsland F."/>
            <person name="Lear T.L."/>
            <person name="Adelson D.L."/>
            <person name="Bailey E."/>
            <person name="Bellone R.R."/>
            <person name="Bloecker H."/>
            <person name="Distl O."/>
            <person name="Edgar R.C."/>
            <person name="Garber M."/>
            <person name="Leeb T."/>
            <person name="Mauceli E."/>
            <person name="MacLeod J.N."/>
            <person name="Penedo M.C.T."/>
            <person name="Raison J.M."/>
            <person name="Sharpe T."/>
            <person name="Vogel J."/>
            <person name="Andersson L."/>
            <person name="Antczak D.F."/>
            <person name="Biagi T."/>
            <person name="Binns M.M."/>
            <person name="Chowdhary B.P."/>
            <person name="Coleman S.J."/>
            <person name="Della Valle G."/>
            <person name="Fryc S."/>
            <person name="Guerin G."/>
            <person name="Hasegawa T."/>
            <person name="Hill E.W."/>
            <person name="Jurka J."/>
            <person name="Kiialainen A."/>
            <person name="Lindgren G."/>
            <person name="Liu J."/>
            <person name="Magnani E."/>
            <person name="Mickelson J.R."/>
            <person name="Murray J."/>
            <person name="Nergadze S.G."/>
            <person name="Onofrio R."/>
            <person name="Pedroni S."/>
            <person name="Piras M.F."/>
            <person name="Raudsepp T."/>
            <person name="Rocchi M."/>
            <person name="Roeed K.H."/>
            <person name="Ryder O.A."/>
            <person name="Searle S."/>
            <person name="Skow L."/>
            <person name="Swinburne J.E."/>
            <person name="Syvaenen A.C."/>
            <person name="Tozaki T."/>
            <person name="Valberg S.J."/>
            <person name="Vaudin M."/>
            <person name="White J.R."/>
            <person name="Zody M.C."/>
            <person name="Lander E.S."/>
            <person name="Lindblad-Toh K."/>
        </authorList>
    </citation>
    <scope>NUCLEOTIDE SEQUENCE [LARGE SCALE GENOMIC DNA]</scope>
    <source>
        <strain evidence="11 12">Thoroughbred</strain>
    </source>
</reference>
<dbReference type="InterPro" id="IPR002108">
    <property type="entry name" value="ADF-H"/>
</dbReference>
<dbReference type="SUPFAM" id="SSF55753">
    <property type="entry name" value="Actin depolymerizing proteins"/>
    <property type="match status" value="1"/>
</dbReference>
<dbReference type="GO" id="GO:0005856">
    <property type="term" value="C:cytoskeleton"/>
    <property type="evidence" value="ECO:0007669"/>
    <property type="project" value="UniProtKB-SubCell"/>
</dbReference>
<dbReference type="PROSITE" id="PS51263">
    <property type="entry name" value="ADF_H"/>
    <property type="match status" value="1"/>
</dbReference>
<comment type="function">
    <text evidence="6">Binds to F-actin in a calcium-independent manner. Has no direct effect on actin depolymerization. Acts as a chaperone for ALOX5 (5LO), influencing both its stability and activity in leukotrienes synthesis.</text>
</comment>
<evidence type="ECO:0000256" key="9">
    <source>
        <dbReference type="SAM" id="MobiDB-lite"/>
    </source>
</evidence>
<evidence type="ECO:0000256" key="3">
    <source>
        <dbReference type="ARBA" id="ARBA00023203"/>
    </source>
</evidence>
<dbReference type="Ensembl" id="ENSECAT00000091260.1">
    <property type="protein sequence ID" value="ENSECAP00000065235.1"/>
    <property type="gene ID" value="ENSECAG00000055480.1"/>
</dbReference>
<evidence type="ECO:0000259" key="10">
    <source>
        <dbReference type="PROSITE" id="PS51263"/>
    </source>
</evidence>
<feature type="compositionally biased region" description="Low complexity" evidence="9">
    <location>
        <begin position="27"/>
        <end position="37"/>
    </location>
</feature>
<keyword evidence="2" id="KW-0963">Cytoplasm</keyword>
<protein>
    <recommendedName>
        <fullName evidence="8">Coactosin-like protein</fullName>
    </recommendedName>
</protein>